<evidence type="ECO:0000313" key="1">
    <source>
        <dbReference type="EMBL" id="KAJ7539081.1"/>
    </source>
</evidence>
<gene>
    <name evidence="1" type="ORF">O6H91_11G076500</name>
</gene>
<dbReference type="Proteomes" id="UP001162992">
    <property type="component" value="Chromosome 11"/>
</dbReference>
<protein>
    <submittedName>
        <fullName evidence="1">Uncharacterized protein</fullName>
    </submittedName>
</protein>
<evidence type="ECO:0000313" key="2">
    <source>
        <dbReference type="Proteomes" id="UP001162992"/>
    </source>
</evidence>
<name>A0ACC2CAM0_DIPCM</name>
<proteinExistence type="predicted"/>
<organism evidence="1 2">
    <name type="scientific">Diphasiastrum complanatum</name>
    <name type="common">Issler's clubmoss</name>
    <name type="synonym">Lycopodium complanatum</name>
    <dbReference type="NCBI Taxonomy" id="34168"/>
    <lineage>
        <taxon>Eukaryota</taxon>
        <taxon>Viridiplantae</taxon>
        <taxon>Streptophyta</taxon>
        <taxon>Embryophyta</taxon>
        <taxon>Tracheophyta</taxon>
        <taxon>Lycopodiopsida</taxon>
        <taxon>Lycopodiales</taxon>
        <taxon>Lycopodiaceae</taxon>
        <taxon>Lycopodioideae</taxon>
        <taxon>Diphasiastrum</taxon>
    </lineage>
</organism>
<sequence length="140" mass="15335">MQTHNLQSPAPETIEWGAHPLPQSQPKIQTSTYNRPSDATANAVSFGFIATAILISIFLVVAIFERLLRYRPPSDSVTTQQNTHLELSGVTGTSLRIEKPDEQKSEIDYAKGVSVLMPGQVIPSYIARPVPFPGSPEVLH</sequence>
<accession>A0ACC2CAM0</accession>
<dbReference type="EMBL" id="CM055102">
    <property type="protein sequence ID" value="KAJ7539081.1"/>
    <property type="molecule type" value="Genomic_DNA"/>
</dbReference>
<keyword evidence="2" id="KW-1185">Reference proteome</keyword>
<comment type="caution">
    <text evidence="1">The sequence shown here is derived from an EMBL/GenBank/DDBJ whole genome shotgun (WGS) entry which is preliminary data.</text>
</comment>
<reference evidence="2" key="1">
    <citation type="journal article" date="2024" name="Proc. Natl. Acad. Sci. U.S.A.">
        <title>Extraordinary preservation of gene collinearity over three hundred million years revealed in homosporous lycophytes.</title>
        <authorList>
            <person name="Li C."/>
            <person name="Wickell D."/>
            <person name="Kuo L.Y."/>
            <person name="Chen X."/>
            <person name="Nie B."/>
            <person name="Liao X."/>
            <person name="Peng D."/>
            <person name="Ji J."/>
            <person name="Jenkins J."/>
            <person name="Williams M."/>
            <person name="Shu S."/>
            <person name="Plott C."/>
            <person name="Barry K."/>
            <person name="Rajasekar S."/>
            <person name="Grimwood J."/>
            <person name="Han X."/>
            <person name="Sun S."/>
            <person name="Hou Z."/>
            <person name="He W."/>
            <person name="Dai G."/>
            <person name="Sun C."/>
            <person name="Schmutz J."/>
            <person name="Leebens-Mack J.H."/>
            <person name="Li F.W."/>
            <person name="Wang L."/>
        </authorList>
    </citation>
    <scope>NUCLEOTIDE SEQUENCE [LARGE SCALE GENOMIC DNA]</scope>
    <source>
        <strain evidence="2">cv. PW_Plant_1</strain>
    </source>
</reference>